<dbReference type="OrthoDB" id="9946698at2"/>
<evidence type="ECO:0000313" key="3">
    <source>
        <dbReference type="Proteomes" id="UP000280298"/>
    </source>
</evidence>
<feature type="region of interest" description="Disordered" evidence="1">
    <location>
        <begin position="1"/>
        <end position="20"/>
    </location>
</feature>
<dbReference type="Proteomes" id="UP000280298">
    <property type="component" value="Chromosome"/>
</dbReference>
<gene>
    <name evidence="2" type="ORF">EJ357_44650</name>
</gene>
<dbReference type="RefSeq" id="WP_126398137.1">
    <property type="nucleotide sequence ID" value="NZ_CP034539.1"/>
</dbReference>
<organism evidence="2 3">
    <name type="scientific">Streptomyces cyaneochromogenes</name>
    <dbReference type="NCBI Taxonomy" id="2496836"/>
    <lineage>
        <taxon>Bacteria</taxon>
        <taxon>Bacillati</taxon>
        <taxon>Actinomycetota</taxon>
        <taxon>Actinomycetes</taxon>
        <taxon>Kitasatosporales</taxon>
        <taxon>Streptomycetaceae</taxon>
        <taxon>Streptomyces</taxon>
    </lineage>
</organism>
<dbReference type="EMBL" id="CP034539">
    <property type="protein sequence ID" value="AZQ39654.1"/>
    <property type="molecule type" value="Genomic_DNA"/>
</dbReference>
<name>A0A3S9MKD7_9ACTN</name>
<dbReference type="AlphaFoldDB" id="A0A3S9MKD7"/>
<reference evidence="2 3" key="1">
    <citation type="journal article" date="2019" name="Int. J. Syst. Evol. Microbiol.">
        <title>Streptomyces cyaneochromogenes sp. nov., a blue pigment-producing actinomycete from manganese-contaminated soil.</title>
        <authorList>
            <person name="Tang X."/>
            <person name="Zhao J."/>
            <person name="Li K."/>
            <person name="Chen Z."/>
            <person name="Sun Y."/>
            <person name="Gao J."/>
        </authorList>
    </citation>
    <scope>NUCLEOTIDE SEQUENCE [LARGE SCALE GENOMIC DNA]</scope>
    <source>
        <strain evidence="2 3">MK-45</strain>
    </source>
</reference>
<evidence type="ECO:0000256" key="1">
    <source>
        <dbReference type="SAM" id="MobiDB-lite"/>
    </source>
</evidence>
<keyword evidence="3" id="KW-1185">Reference proteome</keyword>
<dbReference type="KEGG" id="scya:EJ357_44650"/>
<proteinExistence type="predicted"/>
<evidence type="ECO:0000313" key="2">
    <source>
        <dbReference type="EMBL" id="AZQ39654.1"/>
    </source>
</evidence>
<accession>A0A3S9MKD7</accession>
<sequence>MPRQYTMSDKARAARSKGGKAAQTLDAYITRIVDRAPELTDAQIARLRTLLRPVSGGSAE</sequence>
<protein>
    <submittedName>
        <fullName evidence="2">Uncharacterized protein</fullName>
    </submittedName>
</protein>